<evidence type="ECO:0000313" key="3">
    <source>
        <dbReference type="Proteomes" id="UP001172778"/>
    </source>
</evidence>
<reference evidence="2" key="1">
    <citation type="submission" date="2023-03" db="EMBL/GenBank/DDBJ databases">
        <title>Chitinimonas shenzhenensis gen. nov., sp. nov., a novel member of family Burkholderiaceae isolated from activated sludge collected in Shen Zhen, China.</title>
        <authorList>
            <person name="Wang X."/>
        </authorList>
    </citation>
    <scope>NUCLEOTIDE SEQUENCE</scope>
    <source>
        <strain evidence="2">DQS-5</strain>
    </source>
</reference>
<protein>
    <submittedName>
        <fullName evidence="2">Uncharacterized protein</fullName>
    </submittedName>
</protein>
<dbReference type="EMBL" id="JARRAF010000003">
    <property type="protein sequence ID" value="MDK2123071.1"/>
    <property type="molecule type" value="Genomic_DNA"/>
</dbReference>
<feature type="region of interest" description="Disordered" evidence="1">
    <location>
        <begin position="1"/>
        <end position="30"/>
    </location>
</feature>
<evidence type="ECO:0000256" key="1">
    <source>
        <dbReference type="SAM" id="MobiDB-lite"/>
    </source>
</evidence>
<evidence type="ECO:0000313" key="2">
    <source>
        <dbReference type="EMBL" id="MDK2123071.1"/>
    </source>
</evidence>
<sequence length="41" mass="4436">MIDQSTETLYATTYSHSRQPGGGSSQCPQHGNDACYTLISE</sequence>
<accession>A0ABT7DSP0</accession>
<proteinExistence type="predicted"/>
<dbReference type="Proteomes" id="UP001172778">
    <property type="component" value="Unassembled WGS sequence"/>
</dbReference>
<dbReference type="RefSeq" id="WP_284099359.1">
    <property type="nucleotide sequence ID" value="NZ_JARRAF010000003.1"/>
</dbReference>
<comment type="caution">
    <text evidence="2">The sequence shown here is derived from an EMBL/GenBank/DDBJ whole genome shotgun (WGS) entry which is preliminary data.</text>
</comment>
<organism evidence="2 3">
    <name type="scientific">Parachitinimonas caeni</name>
    <dbReference type="NCBI Taxonomy" id="3031301"/>
    <lineage>
        <taxon>Bacteria</taxon>
        <taxon>Pseudomonadati</taxon>
        <taxon>Pseudomonadota</taxon>
        <taxon>Betaproteobacteria</taxon>
        <taxon>Neisseriales</taxon>
        <taxon>Chitinibacteraceae</taxon>
        <taxon>Parachitinimonas</taxon>
    </lineage>
</organism>
<keyword evidence="3" id="KW-1185">Reference proteome</keyword>
<gene>
    <name evidence="2" type="ORF">PZA18_03275</name>
</gene>
<name>A0ABT7DSP0_9NEIS</name>
<feature type="compositionally biased region" description="Polar residues" evidence="1">
    <location>
        <begin position="1"/>
        <end position="18"/>
    </location>
</feature>